<gene>
    <name evidence="1" type="ORF">SAMN05428998_114135</name>
</gene>
<keyword evidence="2" id="KW-1185">Reference proteome</keyword>
<reference evidence="1 2" key="1">
    <citation type="submission" date="2017-04" db="EMBL/GenBank/DDBJ databases">
        <authorList>
            <person name="Afonso C.L."/>
            <person name="Miller P.J."/>
            <person name="Scott M.A."/>
            <person name="Spackman E."/>
            <person name="Goraichik I."/>
            <person name="Dimitrov K.M."/>
            <person name="Suarez D.L."/>
            <person name="Swayne D.E."/>
        </authorList>
    </citation>
    <scope>NUCLEOTIDE SEQUENCE [LARGE SCALE GENOMIC DNA]</scope>
    <source>
        <strain evidence="1 2">USBA 355</strain>
    </source>
</reference>
<proteinExistence type="predicted"/>
<dbReference type="AlphaFoldDB" id="A0A1Y6C9Z9"/>
<name>A0A1Y6C9Z9_9PROT</name>
<accession>A0A1Y6C9Z9</accession>
<dbReference type="Proteomes" id="UP000192917">
    <property type="component" value="Unassembled WGS sequence"/>
</dbReference>
<evidence type="ECO:0008006" key="3">
    <source>
        <dbReference type="Google" id="ProtNLM"/>
    </source>
</evidence>
<protein>
    <recommendedName>
        <fullName evidence="3">Transposase</fullName>
    </recommendedName>
</protein>
<dbReference type="EMBL" id="FWZX01000014">
    <property type="protein sequence ID" value="SMF41931.1"/>
    <property type="molecule type" value="Genomic_DNA"/>
</dbReference>
<evidence type="ECO:0000313" key="1">
    <source>
        <dbReference type="EMBL" id="SMF41931.1"/>
    </source>
</evidence>
<organism evidence="1 2">
    <name type="scientific">Tistlia consotensis USBA 355</name>
    <dbReference type="NCBI Taxonomy" id="560819"/>
    <lineage>
        <taxon>Bacteria</taxon>
        <taxon>Pseudomonadati</taxon>
        <taxon>Pseudomonadota</taxon>
        <taxon>Alphaproteobacteria</taxon>
        <taxon>Rhodospirillales</taxon>
        <taxon>Rhodovibrionaceae</taxon>
        <taxon>Tistlia</taxon>
    </lineage>
</organism>
<sequence length="42" mass="4763">MPWKECSVMDERLRFVSRLLDGEAMTEACREFVPGFVAGRAA</sequence>
<evidence type="ECO:0000313" key="2">
    <source>
        <dbReference type="Proteomes" id="UP000192917"/>
    </source>
</evidence>